<comment type="caution">
    <text evidence="2">The sequence shown here is derived from an EMBL/GenBank/DDBJ whole genome shotgun (WGS) entry which is preliminary data.</text>
</comment>
<proteinExistence type="predicted"/>
<keyword evidence="3" id="KW-1185">Reference proteome</keyword>
<evidence type="ECO:0000256" key="1">
    <source>
        <dbReference type="SAM" id="Phobius"/>
    </source>
</evidence>
<sequence>MEAMRNNGRAAHFLRMWREDYIGQTLMSAAVSFSITVLFTLCHGYLGLCYGSVWHGSIGVFYLLLMVIRGTVLLTEKRNRARPEAEQNRCRRWTFLISSALLLVMDLALIWPISMMVVLDKPVSMGLIPAIAMAAYTTWKITMASIHMGRQRHRASGNILVAELRTVNFIDALVAILTLQNTLIMVNRTTADENAMLPMSAASSAIIYVAIVSITVQMLRKGLRQTGILACRKQT</sequence>
<feature type="transmembrane region" description="Helical" evidence="1">
    <location>
        <begin position="198"/>
        <end position="219"/>
    </location>
</feature>
<dbReference type="Proteomes" id="UP001464378">
    <property type="component" value="Unassembled WGS sequence"/>
</dbReference>
<reference evidence="2 3" key="1">
    <citation type="submission" date="2024-03" db="EMBL/GenBank/DDBJ databases">
        <title>Human intestinal bacterial collection.</title>
        <authorList>
            <person name="Pauvert C."/>
            <person name="Hitch T.C.A."/>
            <person name="Clavel T."/>
        </authorList>
    </citation>
    <scope>NUCLEOTIDE SEQUENCE [LARGE SCALE GENOMIC DNA]</scope>
    <source>
        <strain evidence="2 3">CLA-AP-H29</strain>
    </source>
</reference>
<keyword evidence="1" id="KW-0812">Transmembrane</keyword>
<evidence type="ECO:0000313" key="2">
    <source>
        <dbReference type="EMBL" id="MEQ2442465.1"/>
    </source>
</evidence>
<gene>
    <name evidence="2" type="ORF">WMO64_03170</name>
</gene>
<keyword evidence="1" id="KW-0472">Membrane</keyword>
<name>A0ABV1E573_9FIRM</name>
<feature type="transmembrane region" description="Helical" evidence="1">
    <location>
        <begin position="126"/>
        <end position="146"/>
    </location>
</feature>
<organism evidence="2 3">
    <name type="scientific">Pseudoflavonifractor intestinihominis</name>
    <dbReference type="NCBI Taxonomy" id="3133171"/>
    <lineage>
        <taxon>Bacteria</taxon>
        <taxon>Bacillati</taxon>
        <taxon>Bacillota</taxon>
        <taxon>Clostridia</taxon>
        <taxon>Eubacteriales</taxon>
        <taxon>Oscillospiraceae</taxon>
        <taxon>Pseudoflavonifractor</taxon>
    </lineage>
</organism>
<dbReference type="RefSeq" id="WP_349230979.1">
    <property type="nucleotide sequence ID" value="NZ_JBBMFK010000003.1"/>
</dbReference>
<feature type="transmembrane region" description="Helical" evidence="1">
    <location>
        <begin position="21"/>
        <end position="46"/>
    </location>
</feature>
<feature type="transmembrane region" description="Helical" evidence="1">
    <location>
        <begin position="167"/>
        <end position="186"/>
    </location>
</feature>
<protein>
    <submittedName>
        <fullName evidence="2">Uncharacterized protein</fullName>
    </submittedName>
</protein>
<dbReference type="EMBL" id="JBBMFK010000003">
    <property type="protein sequence ID" value="MEQ2442465.1"/>
    <property type="molecule type" value="Genomic_DNA"/>
</dbReference>
<accession>A0ABV1E573</accession>
<feature type="transmembrane region" description="Helical" evidence="1">
    <location>
        <begin position="93"/>
        <end position="114"/>
    </location>
</feature>
<keyword evidence="1" id="KW-1133">Transmembrane helix</keyword>
<evidence type="ECO:0000313" key="3">
    <source>
        <dbReference type="Proteomes" id="UP001464378"/>
    </source>
</evidence>
<feature type="transmembrane region" description="Helical" evidence="1">
    <location>
        <begin position="52"/>
        <end position="72"/>
    </location>
</feature>